<dbReference type="Pfam" id="PF00440">
    <property type="entry name" value="TetR_N"/>
    <property type="match status" value="1"/>
</dbReference>
<evidence type="ECO:0000256" key="4">
    <source>
        <dbReference type="ARBA" id="ARBA00023163"/>
    </source>
</evidence>
<dbReference type="HOGENOM" id="CLU_069356_12_4_4"/>
<dbReference type="Gene3D" id="1.10.10.60">
    <property type="entry name" value="Homeodomain-like"/>
    <property type="match status" value="1"/>
</dbReference>
<dbReference type="GO" id="GO:0000976">
    <property type="term" value="F:transcription cis-regulatory region binding"/>
    <property type="evidence" value="ECO:0007669"/>
    <property type="project" value="TreeGrafter"/>
</dbReference>
<feature type="domain" description="HTH tetR-type" evidence="6">
    <location>
        <begin position="10"/>
        <end position="70"/>
    </location>
</feature>
<gene>
    <name evidence="7" type="ORF">BN112_0956</name>
</gene>
<proteinExistence type="predicted"/>
<evidence type="ECO:0000259" key="6">
    <source>
        <dbReference type="PROSITE" id="PS50977"/>
    </source>
</evidence>
<name>A0A0C6P3Y5_BORBO</name>
<accession>A0A0C6P3Y5</accession>
<evidence type="ECO:0000256" key="5">
    <source>
        <dbReference type="PROSITE-ProRule" id="PRU00335"/>
    </source>
</evidence>
<dbReference type="PANTHER" id="PTHR30055">
    <property type="entry name" value="HTH-TYPE TRANSCRIPTIONAL REGULATOR RUTR"/>
    <property type="match status" value="1"/>
</dbReference>
<dbReference type="EMBL" id="HE965806">
    <property type="protein sequence ID" value="CCJ52874.1"/>
    <property type="molecule type" value="Genomic_DNA"/>
</dbReference>
<dbReference type="OrthoDB" id="5293556at2"/>
<dbReference type="RefSeq" id="WP_003810741.1">
    <property type="nucleotide sequence ID" value="NC_019382.1"/>
</dbReference>
<dbReference type="PANTHER" id="PTHR30055:SF175">
    <property type="entry name" value="HTH-TYPE TRANSCRIPTIONAL REPRESSOR KSTR2"/>
    <property type="match status" value="1"/>
</dbReference>
<evidence type="ECO:0000313" key="7">
    <source>
        <dbReference type="EMBL" id="CCJ52874.1"/>
    </source>
</evidence>
<dbReference type="KEGG" id="bbh:BN112_0956"/>
<organism evidence="7 8">
    <name type="scientific">Bordetella bronchiseptica 253</name>
    <dbReference type="NCBI Taxonomy" id="568707"/>
    <lineage>
        <taxon>Bacteria</taxon>
        <taxon>Pseudomonadati</taxon>
        <taxon>Pseudomonadota</taxon>
        <taxon>Betaproteobacteria</taxon>
        <taxon>Burkholderiales</taxon>
        <taxon>Alcaligenaceae</taxon>
        <taxon>Bordetella</taxon>
    </lineage>
</organism>
<dbReference type="InterPro" id="IPR050109">
    <property type="entry name" value="HTH-type_TetR-like_transc_reg"/>
</dbReference>
<dbReference type="Proteomes" id="UP000007564">
    <property type="component" value="Chromosome"/>
</dbReference>
<reference evidence="7 8" key="1">
    <citation type="journal article" date="2012" name="BMC Genomics">
        <title>Comparative genomics of the classical Bordetella subspecies: the evolution and exchange of virulence-associated diversity amongst closely related pathogens.</title>
        <authorList>
            <person name="Park J."/>
            <person name="Zhang Y."/>
            <person name="Buboltz A.M."/>
            <person name="Zhang X."/>
            <person name="Schuster S.C."/>
            <person name="Ahuja U."/>
            <person name="Liu M."/>
            <person name="Miller J.F."/>
            <person name="Sebaihia M."/>
            <person name="Bentley S.D."/>
            <person name="Parkhill J."/>
            <person name="Harvill E.T."/>
        </authorList>
    </citation>
    <scope>NUCLEOTIDE SEQUENCE [LARGE SCALE GENOMIC DNA]</scope>
    <source>
        <strain evidence="7 8">253</strain>
    </source>
</reference>
<dbReference type="Gene3D" id="1.10.357.10">
    <property type="entry name" value="Tetracycline Repressor, domain 2"/>
    <property type="match status" value="1"/>
</dbReference>
<dbReference type="InterPro" id="IPR041490">
    <property type="entry name" value="KstR2_TetR_C"/>
</dbReference>
<dbReference type="SUPFAM" id="SSF46689">
    <property type="entry name" value="Homeodomain-like"/>
    <property type="match status" value="1"/>
</dbReference>
<keyword evidence="2" id="KW-0805">Transcription regulation</keyword>
<evidence type="ECO:0000313" key="8">
    <source>
        <dbReference type="Proteomes" id="UP000007564"/>
    </source>
</evidence>
<protein>
    <submittedName>
        <fullName evidence="7">Putative TetR-family transcriptional regulator</fullName>
    </submittedName>
</protein>
<keyword evidence="4" id="KW-0804">Transcription</keyword>
<evidence type="ECO:0000256" key="3">
    <source>
        <dbReference type="ARBA" id="ARBA00023125"/>
    </source>
</evidence>
<dbReference type="AlphaFoldDB" id="A0A0C6P3Y5"/>
<dbReference type="GeneID" id="69601553"/>
<dbReference type="InterPro" id="IPR036271">
    <property type="entry name" value="Tet_transcr_reg_TetR-rel_C_sf"/>
</dbReference>
<evidence type="ECO:0000256" key="2">
    <source>
        <dbReference type="ARBA" id="ARBA00023015"/>
    </source>
</evidence>
<sequence length="200" mass="23000">MARTRSADYENIRDTIIERAAAMFARQGYSETSIGDIARACECSKSRLYHYFDSKEAVLRDMLTTHVDSLLERCRQVLYGSNEPKTRFLQIVKLFLEIYATSRDRHVVMLTCLDALPEDQRKALIAKQRELIAYVRDALLQLRPDMAANRTLAHVDTMLFFGMINWTYTWYKADGSVSPDALAERTVQLFLDGYLNLPSA</sequence>
<keyword evidence="3 5" id="KW-0238">DNA-binding</keyword>
<dbReference type="InterPro" id="IPR001647">
    <property type="entry name" value="HTH_TetR"/>
</dbReference>
<evidence type="ECO:0000256" key="1">
    <source>
        <dbReference type="ARBA" id="ARBA00022491"/>
    </source>
</evidence>
<dbReference type="PROSITE" id="PS50977">
    <property type="entry name" value="HTH_TETR_2"/>
    <property type="match status" value="1"/>
</dbReference>
<dbReference type="PRINTS" id="PR00455">
    <property type="entry name" value="HTHTETR"/>
</dbReference>
<feature type="DNA-binding region" description="H-T-H motif" evidence="5">
    <location>
        <begin position="33"/>
        <end position="52"/>
    </location>
</feature>
<keyword evidence="1" id="KW-0678">Repressor</keyword>
<dbReference type="SUPFAM" id="SSF48498">
    <property type="entry name" value="Tetracyclin repressor-like, C-terminal domain"/>
    <property type="match status" value="1"/>
</dbReference>
<dbReference type="Pfam" id="PF17932">
    <property type="entry name" value="TetR_C_24"/>
    <property type="match status" value="1"/>
</dbReference>
<dbReference type="InterPro" id="IPR009057">
    <property type="entry name" value="Homeodomain-like_sf"/>
</dbReference>
<dbReference type="GO" id="GO:0003700">
    <property type="term" value="F:DNA-binding transcription factor activity"/>
    <property type="evidence" value="ECO:0007669"/>
    <property type="project" value="TreeGrafter"/>
</dbReference>